<dbReference type="InterPro" id="IPR007607">
    <property type="entry name" value="BacA/B"/>
</dbReference>
<proteinExistence type="inferred from homology"/>
<dbReference type="Proteomes" id="UP000534388">
    <property type="component" value="Unassembled WGS sequence"/>
</dbReference>
<comment type="similarity">
    <text evidence="1">Belongs to the bactofilin family.</text>
</comment>
<dbReference type="Pfam" id="PF04519">
    <property type="entry name" value="Bactofilin"/>
    <property type="match status" value="1"/>
</dbReference>
<name>A0A7W2EPQ0_9BURK</name>
<evidence type="ECO:0000313" key="2">
    <source>
        <dbReference type="EMBL" id="MBA5636245.1"/>
    </source>
</evidence>
<dbReference type="PANTHER" id="PTHR35024:SF4">
    <property type="entry name" value="POLYMER-FORMING CYTOSKELETAL PROTEIN"/>
    <property type="match status" value="1"/>
</dbReference>
<evidence type="ECO:0000256" key="1">
    <source>
        <dbReference type="ARBA" id="ARBA00044755"/>
    </source>
</evidence>
<dbReference type="RefSeq" id="WP_182160395.1">
    <property type="nucleotide sequence ID" value="NZ_JACEZT010000002.1"/>
</dbReference>
<keyword evidence="3" id="KW-1185">Reference proteome</keyword>
<dbReference type="AlphaFoldDB" id="A0A7W2EPQ0"/>
<evidence type="ECO:0000313" key="3">
    <source>
        <dbReference type="Proteomes" id="UP000534388"/>
    </source>
</evidence>
<sequence>MFAKARNPMESLIGPATRIDGHLLFRGGLRIDGKVVGSVCAEPGQDSYLVVSEHACIDGEVRCGHLIVNGEIRGAIHAAERVEIQPKARIVGDVYYKVLEMHGGAQVLGKLAWRDGAAAAGQDAAIGVVESINCAKGL</sequence>
<dbReference type="PANTHER" id="PTHR35024">
    <property type="entry name" value="HYPOTHETICAL CYTOSOLIC PROTEIN"/>
    <property type="match status" value="1"/>
</dbReference>
<organism evidence="2 3">
    <name type="scientific">Rugamonas brunnea</name>
    <dbReference type="NCBI Taxonomy" id="2758569"/>
    <lineage>
        <taxon>Bacteria</taxon>
        <taxon>Pseudomonadati</taxon>
        <taxon>Pseudomonadota</taxon>
        <taxon>Betaproteobacteria</taxon>
        <taxon>Burkholderiales</taxon>
        <taxon>Oxalobacteraceae</taxon>
        <taxon>Telluria group</taxon>
        <taxon>Rugamonas</taxon>
    </lineage>
</organism>
<accession>A0A7W2EPQ0</accession>
<comment type="caution">
    <text evidence="2">The sequence shown here is derived from an EMBL/GenBank/DDBJ whole genome shotgun (WGS) entry which is preliminary data.</text>
</comment>
<gene>
    <name evidence="2" type="ORF">H3H37_04185</name>
</gene>
<protein>
    <submittedName>
        <fullName evidence="2">Polymer-forming cytoskeletal protein</fullName>
    </submittedName>
</protein>
<reference evidence="2 3" key="1">
    <citation type="submission" date="2020-07" db="EMBL/GenBank/DDBJ databases">
        <title>Novel species isolated from subtropical streams in China.</title>
        <authorList>
            <person name="Lu H."/>
        </authorList>
    </citation>
    <scope>NUCLEOTIDE SEQUENCE [LARGE SCALE GENOMIC DNA]</scope>
    <source>
        <strain evidence="2 3">LX20W</strain>
    </source>
</reference>
<dbReference type="EMBL" id="JACEZT010000002">
    <property type="protein sequence ID" value="MBA5636245.1"/>
    <property type="molecule type" value="Genomic_DNA"/>
</dbReference>